<keyword evidence="1" id="KW-0812">Transmembrane</keyword>
<dbReference type="AlphaFoldDB" id="A0A0K2TIQ0"/>
<dbReference type="EMBL" id="HACA01008542">
    <property type="protein sequence ID" value="CDW25903.1"/>
    <property type="molecule type" value="Transcribed_RNA"/>
</dbReference>
<keyword evidence="1" id="KW-1133">Transmembrane helix</keyword>
<protein>
    <submittedName>
        <fullName evidence="2">Uncharacterized protein</fullName>
    </submittedName>
</protein>
<evidence type="ECO:0000313" key="2">
    <source>
        <dbReference type="EMBL" id="CDW25903.1"/>
    </source>
</evidence>
<keyword evidence="1" id="KW-0472">Membrane</keyword>
<organism evidence="2">
    <name type="scientific">Lepeophtheirus salmonis</name>
    <name type="common">Salmon louse</name>
    <name type="synonym">Caligus salmonis</name>
    <dbReference type="NCBI Taxonomy" id="72036"/>
    <lineage>
        <taxon>Eukaryota</taxon>
        <taxon>Metazoa</taxon>
        <taxon>Ecdysozoa</taxon>
        <taxon>Arthropoda</taxon>
        <taxon>Crustacea</taxon>
        <taxon>Multicrustacea</taxon>
        <taxon>Hexanauplia</taxon>
        <taxon>Copepoda</taxon>
        <taxon>Siphonostomatoida</taxon>
        <taxon>Caligidae</taxon>
        <taxon>Lepeophtheirus</taxon>
    </lineage>
</organism>
<proteinExistence type="predicted"/>
<name>A0A0K2TIQ0_LEPSM</name>
<sequence length="76" mass="8793">MRLDTPKEVHSSRRGNTLSRSAIVTCPVYKKLTIICTWMYLTLGRMMRESSDSAISKPLLMRICLRKVECEARMDL</sequence>
<accession>A0A0K2TIQ0</accession>
<reference evidence="2" key="1">
    <citation type="submission" date="2014-05" db="EMBL/GenBank/DDBJ databases">
        <authorList>
            <person name="Chronopoulou M."/>
        </authorList>
    </citation>
    <scope>NUCLEOTIDE SEQUENCE</scope>
    <source>
        <tissue evidence="2">Whole organism</tissue>
    </source>
</reference>
<evidence type="ECO:0000256" key="1">
    <source>
        <dbReference type="SAM" id="Phobius"/>
    </source>
</evidence>
<feature type="transmembrane region" description="Helical" evidence="1">
    <location>
        <begin position="21"/>
        <end position="41"/>
    </location>
</feature>